<dbReference type="RefSeq" id="WP_186900721.1">
    <property type="nucleotide sequence ID" value="NZ_JACOOT010000003.1"/>
</dbReference>
<dbReference type="EMBL" id="JACOOT010000003">
    <property type="protein sequence ID" value="MBC5649777.1"/>
    <property type="molecule type" value="Genomic_DNA"/>
</dbReference>
<reference evidence="2 3" key="1">
    <citation type="submission" date="2020-08" db="EMBL/GenBank/DDBJ databases">
        <title>Genome public.</title>
        <authorList>
            <person name="Liu C."/>
            <person name="Sun Q."/>
        </authorList>
    </citation>
    <scope>NUCLEOTIDE SEQUENCE [LARGE SCALE GENOMIC DNA]</scope>
    <source>
        <strain evidence="2 3">BX17</strain>
    </source>
</reference>
<dbReference type="AlphaFoldDB" id="A0A8I0DQP4"/>
<dbReference type="GO" id="GO:0005829">
    <property type="term" value="C:cytosol"/>
    <property type="evidence" value="ECO:0007669"/>
    <property type="project" value="TreeGrafter"/>
</dbReference>
<sequence>MYLSDMHTHSIASGHGTNCTISDMAKSASRKGLKLLGITDHGPATLAAGTASYFRSLTYSPRKRFNVELLYGIELNILDVNGKVDLEQELLEKLDYSIASIHAQNFHPASKEENTKAFLNVMKNPMVKILGHIDNTQYPVDYDAVVKAAGENGVLLEMNEASLAPYGYRGDTRSNCAEILRCCRKYLVPIVLSSDSHGAEHIGDFTYAADFVHQAMFPEGLILNNQIPKLKMILSMR</sequence>
<dbReference type="InterPro" id="IPR016195">
    <property type="entry name" value="Pol/histidinol_Pase-like"/>
</dbReference>
<dbReference type="GO" id="GO:0008270">
    <property type="term" value="F:zinc ion binding"/>
    <property type="evidence" value="ECO:0007669"/>
    <property type="project" value="TreeGrafter"/>
</dbReference>
<dbReference type="Gene3D" id="3.20.20.140">
    <property type="entry name" value="Metal-dependent hydrolases"/>
    <property type="match status" value="1"/>
</dbReference>
<feature type="domain" description="Polymerase/histidinol phosphatase N-terminal" evidence="1">
    <location>
        <begin position="4"/>
        <end position="79"/>
    </location>
</feature>
<name>A0A8I0DQP4_9FIRM</name>
<protein>
    <submittedName>
        <fullName evidence="2">Phosphatase</fullName>
    </submittedName>
</protein>
<keyword evidence="3" id="KW-1185">Reference proteome</keyword>
<dbReference type="CDD" id="cd07437">
    <property type="entry name" value="PHP_HisPPase_Ycdx_like"/>
    <property type="match status" value="1"/>
</dbReference>
<dbReference type="PANTHER" id="PTHR36928:SF1">
    <property type="entry name" value="PHOSPHATASE YCDX-RELATED"/>
    <property type="match status" value="1"/>
</dbReference>
<proteinExistence type="predicted"/>
<evidence type="ECO:0000313" key="2">
    <source>
        <dbReference type="EMBL" id="MBC5649777.1"/>
    </source>
</evidence>
<dbReference type="PANTHER" id="PTHR36928">
    <property type="entry name" value="PHOSPHATASE YCDX-RELATED"/>
    <property type="match status" value="1"/>
</dbReference>
<evidence type="ECO:0000259" key="1">
    <source>
        <dbReference type="SMART" id="SM00481"/>
    </source>
</evidence>
<evidence type="ECO:0000313" key="3">
    <source>
        <dbReference type="Proteomes" id="UP000652847"/>
    </source>
</evidence>
<comment type="caution">
    <text evidence="2">The sequence shown here is derived from an EMBL/GenBank/DDBJ whole genome shotgun (WGS) entry which is preliminary data.</text>
</comment>
<dbReference type="InterPro" id="IPR004013">
    <property type="entry name" value="PHP_dom"/>
</dbReference>
<accession>A0A8I0DQP4</accession>
<dbReference type="SUPFAM" id="SSF89550">
    <property type="entry name" value="PHP domain-like"/>
    <property type="match status" value="1"/>
</dbReference>
<dbReference type="Proteomes" id="UP000652847">
    <property type="component" value="Unassembled WGS sequence"/>
</dbReference>
<dbReference type="SMART" id="SM00481">
    <property type="entry name" value="POLIIIAc"/>
    <property type="match status" value="1"/>
</dbReference>
<dbReference type="InterPro" id="IPR003141">
    <property type="entry name" value="Pol/His_phosphatase_N"/>
</dbReference>
<gene>
    <name evidence="2" type="ORF">H8S54_01235</name>
</gene>
<dbReference type="Pfam" id="PF02811">
    <property type="entry name" value="PHP"/>
    <property type="match status" value="1"/>
</dbReference>
<dbReference type="InterPro" id="IPR050243">
    <property type="entry name" value="PHP_phosphatase"/>
</dbReference>
<organism evidence="2 3">
    <name type="scientific">Blautia segnis</name>
    <dbReference type="NCBI Taxonomy" id="2763030"/>
    <lineage>
        <taxon>Bacteria</taxon>
        <taxon>Bacillati</taxon>
        <taxon>Bacillota</taxon>
        <taxon>Clostridia</taxon>
        <taxon>Lachnospirales</taxon>
        <taxon>Lachnospiraceae</taxon>
        <taxon>Blautia</taxon>
    </lineage>
</organism>
<dbReference type="GO" id="GO:0042578">
    <property type="term" value="F:phosphoric ester hydrolase activity"/>
    <property type="evidence" value="ECO:0007669"/>
    <property type="project" value="TreeGrafter"/>
</dbReference>